<feature type="compositionally biased region" description="Polar residues" evidence="5">
    <location>
        <begin position="1"/>
        <end position="19"/>
    </location>
</feature>
<evidence type="ECO:0000313" key="8">
    <source>
        <dbReference type="Proteomes" id="UP001497444"/>
    </source>
</evidence>
<dbReference type="SUPFAM" id="SSF57850">
    <property type="entry name" value="RING/U-box"/>
    <property type="match status" value="1"/>
</dbReference>
<reference evidence="7" key="1">
    <citation type="submission" date="2024-02" db="EMBL/GenBank/DDBJ databases">
        <authorList>
            <consortium name="ELIXIR-Norway"/>
            <consortium name="Elixir Norway"/>
        </authorList>
    </citation>
    <scope>NUCLEOTIDE SEQUENCE</scope>
</reference>
<evidence type="ECO:0000256" key="4">
    <source>
        <dbReference type="PROSITE-ProRule" id="PRU00175"/>
    </source>
</evidence>
<keyword evidence="3" id="KW-0862">Zinc</keyword>
<feature type="compositionally biased region" description="Basic and acidic residues" evidence="5">
    <location>
        <begin position="64"/>
        <end position="77"/>
    </location>
</feature>
<dbReference type="Gene3D" id="1.25.40.10">
    <property type="entry name" value="Tetratricopeptide repeat domain"/>
    <property type="match status" value="1"/>
</dbReference>
<dbReference type="PANTHER" id="PTHR15315">
    <property type="entry name" value="RING FINGER PROTEIN 41, 151"/>
    <property type="match status" value="1"/>
</dbReference>
<dbReference type="InterPro" id="IPR011990">
    <property type="entry name" value="TPR-like_helical_dom_sf"/>
</dbReference>
<organism evidence="7 8">
    <name type="scientific">Sphagnum jensenii</name>
    <dbReference type="NCBI Taxonomy" id="128206"/>
    <lineage>
        <taxon>Eukaryota</taxon>
        <taxon>Viridiplantae</taxon>
        <taxon>Streptophyta</taxon>
        <taxon>Embryophyta</taxon>
        <taxon>Bryophyta</taxon>
        <taxon>Sphagnophytina</taxon>
        <taxon>Sphagnopsida</taxon>
        <taxon>Sphagnales</taxon>
        <taxon>Sphagnaceae</taxon>
        <taxon>Sphagnum</taxon>
    </lineage>
</organism>
<evidence type="ECO:0000256" key="3">
    <source>
        <dbReference type="ARBA" id="ARBA00022833"/>
    </source>
</evidence>
<dbReference type="InterPro" id="IPR013083">
    <property type="entry name" value="Znf_RING/FYVE/PHD"/>
</dbReference>
<sequence length="394" mass="42637">MSGSCPFSRLSISGTQQSDGAARCPMSKLGQNRKETTTKEEEAAAADDEERKDEVGEAEPPQGSKEENAQESRRESPAKCPMGYDSGSFKIGPLSCVICRALLFDSSRCLPCRHIYCRACISRFKDCPLCGADVDEIVPDPEMQTLVDQFIEGHARIKGTPLNANSADGETGESEDQSNVVYEDASSARGSFLVQQAMRAFQAQNLESAQARLGLCVEDSREEMLHSGSNAKNCSQLGALLGMLGDCCRAMDDTDGAIANYKESADLLSKLEQRDSEVVHALSVSLNKLGDLKYYAQDLEGARAFYAQALDVRVEATQDFKTLSPQVLDVAVSLAKVADVDRALGNESAACEGFQEAVKKLEGLSMPKNSENSALAKRRFTVLEFLHSQISAPT</sequence>
<dbReference type="PROSITE" id="PS50089">
    <property type="entry name" value="ZF_RING_2"/>
    <property type="match status" value="1"/>
</dbReference>
<name>A0ABP0WHA3_9BRYO</name>
<dbReference type="PANTHER" id="PTHR15315:SF89">
    <property type="entry name" value="OS01G0104100 PROTEIN"/>
    <property type="match status" value="1"/>
</dbReference>
<evidence type="ECO:0000256" key="1">
    <source>
        <dbReference type="ARBA" id="ARBA00022723"/>
    </source>
</evidence>
<evidence type="ECO:0000256" key="2">
    <source>
        <dbReference type="ARBA" id="ARBA00022771"/>
    </source>
</evidence>
<feature type="domain" description="RING-type" evidence="6">
    <location>
        <begin position="96"/>
        <end position="130"/>
    </location>
</feature>
<evidence type="ECO:0000259" key="6">
    <source>
        <dbReference type="PROSITE" id="PS50089"/>
    </source>
</evidence>
<keyword evidence="2 4" id="KW-0863">Zinc-finger</keyword>
<dbReference type="PROSITE" id="PS00518">
    <property type="entry name" value="ZF_RING_1"/>
    <property type="match status" value="1"/>
</dbReference>
<dbReference type="EMBL" id="OZ020113">
    <property type="protein sequence ID" value="CAK9266258.1"/>
    <property type="molecule type" value="Genomic_DNA"/>
</dbReference>
<proteinExistence type="predicted"/>
<dbReference type="Gene3D" id="3.30.40.10">
    <property type="entry name" value="Zinc/RING finger domain, C3HC4 (zinc finger)"/>
    <property type="match status" value="1"/>
</dbReference>
<keyword evidence="1" id="KW-0479">Metal-binding</keyword>
<accession>A0ABP0WHA3</accession>
<dbReference type="InterPro" id="IPR017907">
    <property type="entry name" value="Znf_RING_CS"/>
</dbReference>
<keyword evidence="8" id="KW-1185">Reference proteome</keyword>
<dbReference type="Proteomes" id="UP001497444">
    <property type="component" value="Chromosome 18"/>
</dbReference>
<dbReference type="SMART" id="SM00184">
    <property type="entry name" value="RING"/>
    <property type="match status" value="1"/>
</dbReference>
<protein>
    <recommendedName>
        <fullName evidence="6">RING-type domain-containing protein</fullName>
    </recommendedName>
</protein>
<evidence type="ECO:0000313" key="7">
    <source>
        <dbReference type="EMBL" id="CAK9266258.1"/>
    </source>
</evidence>
<gene>
    <name evidence="7" type="ORF">CSSPJE1EN1_LOCUS11736</name>
</gene>
<dbReference type="InterPro" id="IPR001841">
    <property type="entry name" value="Znf_RING"/>
</dbReference>
<evidence type="ECO:0000256" key="5">
    <source>
        <dbReference type="SAM" id="MobiDB-lite"/>
    </source>
</evidence>
<dbReference type="SUPFAM" id="SSF48452">
    <property type="entry name" value="TPR-like"/>
    <property type="match status" value="1"/>
</dbReference>
<feature type="region of interest" description="Disordered" evidence="5">
    <location>
        <begin position="1"/>
        <end position="80"/>
    </location>
</feature>
<feature type="compositionally biased region" description="Basic and acidic residues" evidence="5">
    <location>
        <begin position="32"/>
        <end position="42"/>
    </location>
</feature>